<evidence type="ECO:0000313" key="7">
    <source>
        <dbReference type="EMBL" id="SDY87711.1"/>
    </source>
</evidence>
<feature type="transmembrane region" description="Helical" evidence="6">
    <location>
        <begin position="96"/>
        <end position="116"/>
    </location>
</feature>
<evidence type="ECO:0000256" key="5">
    <source>
        <dbReference type="ARBA" id="ARBA00023136"/>
    </source>
</evidence>
<feature type="transmembrane region" description="Helical" evidence="6">
    <location>
        <begin position="190"/>
        <end position="208"/>
    </location>
</feature>
<dbReference type="AlphaFoldDB" id="A0A1H3NFK0"/>
<feature type="transmembrane region" description="Helical" evidence="6">
    <location>
        <begin position="292"/>
        <end position="313"/>
    </location>
</feature>
<keyword evidence="5 6" id="KW-0472">Membrane</keyword>
<dbReference type="Proteomes" id="UP000198625">
    <property type="component" value="Unassembled WGS sequence"/>
</dbReference>
<feature type="transmembrane region" description="Helical" evidence="6">
    <location>
        <begin position="38"/>
        <end position="58"/>
    </location>
</feature>
<evidence type="ECO:0000256" key="2">
    <source>
        <dbReference type="ARBA" id="ARBA00022475"/>
    </source>
</evidence>
<accession>A0A1H3NFK0</accession>
<protein>
    <submittedName>
        <fullName evidence="7">Simple sugar transport system permease protein</fullName>
    </submittedName>
</protein>
<comment type="subcellular location">
    <subcellularLocation>
        <location evidence="1">Cell membrane</location>
        <topology evidence="1">Multi-pass membrane protein</topology>
    </subcellularLocation>
</comment>
<organism evidence="7 8">
    <name type="scientific">Proteiniborus ethanoligenes</name>
    <dbReference type="NCBI Taxonomy" id="415015"/>
    <lineage>
        <taxon>Bacteria</taxon>
        <taxon>Bacillati</taxon>
        <taxon>Bacillota</taxon>
        <taxon>Clostridia</taxon>
        <taxon>Eubacteriales</taxon>
        <taxon>Proteiniborus</taxon>
    </lineage>
</organism>
<evidence type="ECO:0000256" key="1">
    <source>
        <dbReference type="ARBA" id="ARBA00004651"/>
    </source>
</evidence>
<keyword evidence="4 6" id="KW-1133">Transmembrane helix</keyword>
<proteinExistence type="predicted"/>
<evidence type="ECO:0000313" key="8">
    <source>
        <dbReference type="Proteomes" id="UP000198625"/>
    </source>
</evidence>
<feature type="transmembrane region" description="Helical" evidence="6">
    <location>
        <begin position="239"/>
        <end position="256"/>
    </location>
</feature>
<keyword evidence="7" id="KW-0813">Transport</keyword>
<dbReference type="EMBL" id="FNQE01000010">
    <property type="protein sequence ID" value="SDY87711.1"/>
    <property type="molecule type" value="Genomic_DNA"/>
</dbReference>
<sequence length="347" mass="37108">MEQVKKYIKSIGLPRLIIFSFLLILMIIAVFLDIPLSSLISDMLVRFGMNSVLVLAMVPAIQSGIGLNFALPIGIVCGLIGALVSIEFKLSGFTGLWVSFIVAIPLAIIAGYVYGVMLNKVKGQEMTVGTYVGFSIVSAMCIFWLIAPFKSPELIWAYGGNGLRVTVSLESSIDKLLNNFLSFSIGGVKIPTGLIGFFLLCAFMYLLFSKSKKGAAMKVAGSNEGFAISNGINVNEERILGTILSTVLASIGIILYSQSFGFLQLYNAPLYSAFPAVAAILIGGATLKQANIVHVIIGTLLFQSLLVVSLPVINILSEGSMSEIVRIIVSNGIILYALTRNTGGEQV</sequence>
<dbReference type="STRING" id="415015.SAMN05660462_01104"/>
<feature type="transmembrane region" description="Helical" evidence="6">
    <location>
        <begin position="12"/>
        <end position="32"/>
    </location>
</feature>
<feature type="transmembrane region" description="Helical" evidence="6">
    <location>
        <begin position="65"/>
        <end position="84"/>
    </location>
</feature>
<feature type="transmembrane region" description="Helical" evidence="6">
    <location>
        <begin position="268"/>
        <end position="285"/>
    </location>
</feature>
<evidence type="ECO:0000256" key="6">
    <source>
        <dbReference type="SAM" id="Phobius"/>
    </source>
</evidence>
<dbReference type="GO" id="GO:0005886">
    <property type="term" value="C:plasma membrane"/>
    <property type="evidence" value="ECO:0007669"/>
    <property type="project" value="UniProtKB-SubCell"/>
</dbReference>
<dbReference type="InterPro" id="IPR001851">
    <property type="entry name" value="ABC_transp_permease"/>
</dbReference>
<dbReference type="OrthoDB" id="5499919at2"/>
<keyword evidence="3 6" id="KW-0812">Transmembrane</keyword>
<dbReference type="RefSeq" id="WP_091728347.1">
    <property type="nucleotide sequence ID" value="NZ_FNQE01000010.1"/>
</dbReference>
<dbReference type="Pfam" id="PF02653">
    <property type="entry name" value="BPD_transp_2"/>
    <property type="match status" value="1"/>
</dbReference>
<gene>
    <name evidence="7" type="ORF">SAMN05660462_01104</name>
</gene>
<keyword evidence="7" id="KW-0762">Sugar transport</keyword>
<name>A0A1H3NFK0_9FIRM</name>
<keyword evidence="2" id="KW-1003">Cell membrane</keyword>
<dbReference type="GO" id="GO:0022857">
    <property type="term" value="F:transmembrane transporter activity"/>
    <property type="evidence" value="ECO:0007669"/>
    <property type="project" value="InterPro"/>
</dbReference>
<dbReference type="PANTHER" id="PTHR32196:SF15">
    <property type="entry name" value="SUGAR ABC TRANSPORTER PERMEASE PROTEIN"/>
    <property type="match status" value="1"/>
</dbReference>
<dbReference type="PANTHER" id="PTHR32196">
    <property type="entry name" value="ABC TRANSPORTER PERMEASE PROTEIN YPHD-RELATED-RELATED"/>
    <property type="match status" value="1"/>
</dbReference>
<evidence type="ECO:0000256" key="3">
    <source>
        <dbReference type="ARBA" id="ARBA00022692"/>
    </source>
</evidence>
<keyword evidence="8" id="KW-1185">Reference proteome</keyword>
<evidence type="ECO:0000256" key="4">
    <source>
        <dbReference type="ARBA" id="ARBA00022989"/>
    </source>
</evidence>
<feature type="transmembrane region" description="Helical" evidence="6">
    <location>
        <begin position="128"/>
        <end position="147"/>
    </location>
</feature>
<reference evidence="7 8" key="1">
    <citation type="submission" date="2016-10" db="EMBL/GenBank/DDBJ databases">
        <authorList>
            <person name="de Groot N.N."/>
        </authorList>
    </citation>
    <scope>NUCLEOTIDE SEQUENCE [LARGE SCALE GENOMIC DNA]</scope>
    <source>
        <strain evidence="7 8">DSM 21650</strain>
    </source>
</reference>